<dbReference type="SUPFAM" id="SSF103473">
    <property type="entry name" value="MFS general substrate transporter"/>
    <property type="match status" value="1"/>
</dbReference>
<dbReference type="OrthoDB" id="433512at2759"/>
<keyword evidence="2 6" id="KW-0812">Transmembrane</keyword>
<dbReference type="InterPro" id="IPR036259">
    <property type="entry name" value="MFS_trans_sf"/>
</dbReference>
<reference evidence="9" key="1">
    <citation type="journal article" date="2014" name="Proc. Natl. Acad. Sci. U.S.A.">
        <title>Extensive sampling of basidiomycete genomes demonstrates inadequacy of the white-rot/brown-rot paradigm for wood decay fungi.</title>
        <authorList>
            <person name="Riley R."/>
            <person name="Salamov A.A."/>
            <person name="Brown D.W."/>
            <person name="Nagy L.G."/>
            <person name="Floudas D."/>
            <person name="Held B.W."/>
            <person name="Levasseur A."/>
            <person name="Lombard V."/>
            <person name="Morin E."/>
            <person name="Otillar R."/>
            <person name="Lindquist E.A."/>
            <person name="Sun H."/>
            <person name="LaButti K.M."/>
            <person name="Schmutz J."/>
            <person name="Jabbour D."/>
            <person name="Luo H."/>
            <person name="Baker S.E."/>
            <person name="Pisabarro A.G."/>
            <person name="Walton J.D."/>
            <person name="Blanchette R.A."/>
            <person name="Henrissat B."/>
            <person name="Martin F."/>
            <person name="Cullen D."/>
            <person name="Hibbett D.S."/>
            <person name="Grigoriev I.V."/>
        </authorList>
    </citation>
    <scope>NUCLEOTIDE SEQUENCE [LARGE SCALE GENOMIC DNA]</scope>
    <source>
        <strain evidence="9">MUCL 33604</strain>
    </source>
</reference>
<keyword evidence="9" id="KW-1185">Reference proteome</keyword>
<keyword evidence="3 6" id="KW-1133">Transmembrane helix</keyword>
<protein>
    <recommendedName>
        <fullName evidence="7">Major facilitator superfamily (MFS) profile domain-containing protein</fullName>
    </recommendedName>
</protein>
<comment type="subcellular location">
    <subcellularLocation>
        <location evidence="1">Membrane</location>
        <topology evidence="1">Multi-pass membrane protein</topology>
    </subcellularLocation>
</comment>
<evidence type="ECO:0000256" key="2">
    <source>
        <dbReference type="ARBA" id="ARBA00022692"/>
    </source>
</evidence>
<feature type="transmembrane region" description="Helical" evidence="6">
    <location>
        <begin position="55"/>
        <end position="78"/>
    </location>
</feature>
<gene>
    <name evidence="8" type="ORF">JAAARDRAFT_122407</name>
</gene>
<sequence length="572" mass="64135">MHQYPPPPPDPRLKPRYQHPQQNRPRRIVLLDERRRALLQALDEQEEPTRFHKKVAWVAAAGFFTDAYDIFAINIAAVMIGDVYGSCLSASQDLGLKIASPVGNFFGQLFFGWLADQIGRKKMYGVELLIIITATFCQAIAAGGHAINLIGVLIFWRIIMGVGIGGDYPLSAIIVSEFSGTTFRGRLMTAVFAAQGLGNLFATIVSVIVLSAYRHAIETRDSIPHLDHIDYLWRLVIGMGCIPCVFALWFRFTIPETTRFTLDIKRNIQRAEQDVAIHLSLDRFRYDPSELPIKLDVPQASWEDFKNYFGDPQHSNRVVTLICAAWSWLSFDIAFYGMGLNTYYILSALHYYGPKAPSIPSIPNTPISICVHNLIFAFGGLLPGYLAAWYCVDKPWGGRWRIQMLGFTALTLLLVIMSTSFEKLSATKSTQNVFIALYCFANFFQNFGPNVTTFIMPGEMFPTRYRSTVHGICAAAGKLGAIVSQVSFLKLMDKGGTGKFVKDLLGIFAVFTFTGLVATYFLEETRDRSLEDLSFEEQVGFVTGATPQRPATFQRLIVIHYRTSSPRTKRGK</sequence>
<dbReference type="STRING" id="933084.A0A067Q940"/>
<feature type="transmembrane region" description="Helical" evidence="6">
    <location>
        <begin position="318"/>
        <end position="346"/>
    </location>
</feature>
<feature type="transmembrane region" description="Helical" evidence="6">
    <location>
        <begin position="153"/>
        <end position="175"/>
    </location>
</feature>
<accession>A0A067Q940</accession>
<feature type="transmembrane region" description="Helical" evidence="6">
    <location>
        <begin position="231"/>
        <end position="250"/>
    </location>
</feature>
<dbReference type="Proteomes" id="UP000027265">
    <property type="component" value="Unassembled WGS sequence"/>
</dbReference>
<feature type="transmembrane region" description="Helical" evidence="6">
    <location>
        <begin position="98"/>
        <end position="116"/>
    </location>
</feature>
<organism evidence="8 9">
    <name type="scientific">Jaapia argillacea MUCL 33604</name>
    <dbReference type="NCBI Taxonomy" id="933084"/>
    <lineage>
        <taxon>Eukaryota</taxon>
        <taxon>Fungi</taxon>
        <taxon>Dikarya</taxon>
        <taxon>Basidiomycota</taxon>
        <taxon>Agaricomycotina</taxon>
        <taxon>Agaricomycetes</taxon>
        <taxon>Agaricomycetidae</taxon>
        <taxon>Jaapiales</taxon>
        <taxon>Jaapiaceae</taxon>
        <taxon>Jaapia</taxon>
    </lineage>
</organism>
<dbReference type="GO" id="GO:0016020">
    <property type="term" value="C:membrane"/>
    <property type="evidence" value="ECO:0007669"/>
    <property type="project" value="UniProtKB-SubCell"/>
</dbReference>
<feature type="transmembrane region" description="Helical" evidence="6">
    <location>
        <begin position="187"/>
        <end position="211"/>
    </location>
</feature>
<feature type="compositionally biased region" description="Pro residues" evidence="5">
    <location>
        <begin position="1"/>
        <end position="10"/>
    </location>
</feature>
<evidence type="ECO:0000256" key="5">
    <source>
        <dbReference type="SAM" id="MobiDB-lite"/>
    </source>
</evidence>
<keyword evidence="4 6" id="KW-0472">Membrane</keyword>
<feature type="region of interest" description="Disordered" evidence="5">
    <location>
        <begin position="1"/>
        <end position="24"/>
    </location>
</feature>
<proteinExistence type="predicted"/>
<dbReference type="PANTHER" id="PTHR24064">
    <property type="entry name" value="SOLUTE CARRIER FAMILY 22 MEMBER"/>
    <property type="match status" value="1"/>
</dbReference>
<dbReference type="InParanoid" id="A0A067Q940"/>
<evidence type="ECO:0000313" key="9">
    <source>
        <dbReference type="Proteomes" id="UP000027265"/>
    </source>
</evidence>
<evidence type="ECO:0000256" key="4">
    <source>
        <dbReference type="ARBA" id="ARBA00023136"/>
    </source>
</evidence>
<feature type="transmembrane region" description="Helical" evidence="6">
    <location>
        <begin position="433"/>
        <end position="456"/>
    </location>
</feature>
<name>A0A067Q940_9AGAM</name>
<evidence type="ECO:0000313" key="8">
    <source>
        <dbReference type="EMBL" id="KDQ62695.1"/>
    </source>
</evidence>
<dbReference type="PROSITE" id="PS00217">
    <property type="entry name" value="SUGAR_TRANSPORT_2"/>
    <property type="match status" value="1"/>
</dbReference>
<dbReference type="AlphaFoldDB" id="A0A067Q940"/>
<feature type="transmembrane region" description="Helical" evidence="6">
    <location>
        <begin position="468"/>
        <end position="492"/>
    </location>
</feature>
<evidence type="ECO:0000256" key="3">
    <source>
        <dbReference type="ARBA" id="ARBA00022989"/>
    </source>
</evidence>
<dbReference type="Gene3D" id="1.20.1250.20">
    <property type="entry name" value="MFS general substrate transporter like domains"/>
    <property type="match status" value="1"/>
</dbReference>
<evidence type="ECO:0000256" key="6">
    <source>
        <dbReference type="SAM" id="Phobius"/>
    </source>
</evidence>
<feature type="transmembrane region" description="Helical" evidence="6">
    <location>
        <begin position="504"/>
        <end position="522"/>
    </location>
</feature>
<feature type="transmembrane region" description="Helical" evidence="6">
    <location>
        <begin position="366"/>
        <end position="392"/>
    </location>
</feature>
<dbReference type="GO" id="GO:0022857">
    <property type="term" value="F:transmembrane transporter activity"/>
    <property type="evidence" value="ECO:0007669"/>
    <property type="project" value="InterPro"/>
</dbReference>
<feature type="transmembrane region" description="Helical" evidence="6">
    <location>
        <begin position="128"/>
        <end position="147"/>
    </location>
</feature>
<dbReference type="CDD" id="cd17364">
    <property type="entry name" value="MFS_PhT"/>
    <property type="match status" value="1"/>
</dbReference>
<dbReference type="HOGENOM" id="CLU_001265_46_14_1"/>
<dbReference type="InterPro" id="IPR020846">
    <property type="entry name" value="MFS_dom"/>
</dbReference>
<dbReference type="Pfam" id="PF00083">
    <property type="entry name" value="Sugar_tr"/>
    <property type="match status" value="1"/>
</dbReference>
<feature type="domain" description="Major facilitator superfamily (MFS) profile" evidence="7">
    <location>
        <begin position="55"/>
        <end position="527"/>
    </location>
</feature>
<evidence type="ECO:0000259" key="7">
    <source>
        <dbReference type="PROSITE" id="PS50850"/>
    </source>
</evidence>
<dbReference type="EMBL" id="KL197711">
    <property type="protein sequence ID" value="KDQ62695.1"/>
    <property type="molecule type" value="Genomic_DNA"/>
</dbReference>
<feature type="transmembrane region" description="Helical" evidence="6">
    <location>
        <begin position="404"/>
        <end position="421"/>
    </location>
</feature>
<dbReference type="InterPro" id="IPR005829">
    <property type="entry name" value="Sugar_transporter_CS"/>
</dbReference>
<dbReference type="PROSITE" id="PS50850">
    <property type="entry name" value="MFS"/>
    <property type="match status" value="1"/>
</dbReference>
<dbReference type="InterPro" id="IPR005828">
    <property type="entry name" value="MFS_sugar_transport-like"/>
</dbReference>
<evidence type="ECO:0000256" key="1">
    <source>
        <dbReference type="ARBA" id="ARBA00004141"/>
    </source>
</evidence>